<protein>
    <submittedName>
        <fullName evidence="1">Uncharacterized protein</fullName>
    </submittedName>
</protein>
<comment type="caution">
    <text evidence="1">The sequence shown here is derived from an EMBL/GenBank/DDBJ whole genome shotgun (WGS) entry which is preliminary data.</text>
</comment>
<dbReference type="EMBL" id="LTDF01000098">
    <property type="protein sequence ID" value="KXT48640.1"/>
    <property type="molecule type" value="Genomic_DNA"/>
</dbReference>
<gene>
    <name evidence="1" type="ORF">HMPREF2531_02917</name>
</gene>
<evidence type="ECO:0000313" key="2">
    <source>
        <dbReference type="Proteomes" id="UP000070319"/>
    </source>
</evidence>
<sequence length="65" mass="7623">MAQMNGIAEAKVWHLACNSVALYKRSFSQQKEENDFILSYTNLYFHPINSIFSLKTRIYATIYIE</sequence>
<accession>A0A139LB72</accession>
<dbReference type="PATRIC" id="fig|329854.7.peg.2972"/>
<dbReference type="AlphaFoldDB" id="A0A139LB72"/>
<reference evidence="1 2" key="1">
    <citation type="submission" date="2016-02" db="EMBL/GenBank/DDBJ databases">
        <authorList>
            <person name="Wen L."/>
            <person name="He K."/>
            <person name="Yang H."/>
        </authorList>
    </citation>
    <scope>NUCLEOTIDE SEQUENCE [LARGE SCALE GENOMIC DNA]</scope>
    <source>
        <strain evidence="1 2">KLE1704</strain>
    </source>
</reference>
<organism evidence="1">
    <name type="scientific">Bacteroides intestinalis</name>
    <dbReference type="NCBI Taxonomy" id="329854"/>
    <lineage>
        <taxon>Bacteria</taxon>
        <taxon>Pseudomonadati</taxon>
        <taxon>Bacteroidota</taxon>
        <taxon>Bacteroidia</taxon>
        <taxon>Bacteroidales</taxon>
        <taxon>Bacteroidaceae</taxon>
        <taxon>Bacteroides</taxon>
    </lineage>
</organism>
<proteinExistence type="predicted"/>
<name>A0A139LB72_9BACE</name>
<dbReference type="Proteomes" id="UP000070319">
    <property type="component" value="Unassembled WGS sequence"/>
</dbReference>
<evidence type="ECO:0000313" key="1">
    <source>
        <dbReference type="EMBL" id="KXT48640.1"/>
    </source>
</evidence>